<dbReference type="EMBL" id="BN001308">
    <property type="protein sequence ID" value="CBF87314.1"/>
    <property type="molecule type" value="Genomic_DNA"/>
</dbReference>
<accession>C8VQC6</accession>
<dbReference type="GeneID" id="74897205"/>
<sequence>MDIASVSKTATTISVAHSFHSERCITIFIASTAATTIILRAAIGALQSKASLYGRQLRLIAFCFRSLGSSISQCYAGEHDLSHYDSHNPPLLPTD</sequence>
<protein>
    <submittedName>
        <fullName evidence="2">Uncharacterized protein</fullName>
    </submittedName>
</protein>
<dbReference type="RefSeq" id="XP_050468957.1">
    <property type="nucleotide sequence ID" value="XM_050613117.1"/>
</dbReference>
<evidence type="ECO:0000313" key="2">
    <source>
        <dbReference type="EMBL" id="CBF87314.1"/>
    </source>
</evidence>
<proteinExistence type="predicted"/>
<name>C8VQC6_EMENI</name>
<keyword evidence="1" id="KW-0472">Membrane</keyword>
<reference evidence="3" key="2">
    <citation type="journal article" date="2009" name="Fungal Genet. Biol.">
        <title>The 2008 update of the Aspergillus nidulans genome annotation: a community effort.</title>
        <authorList>
            <person name="Wortman J.R."/>
            <person name="Gilsenan J.M."/>
            <person name="Joardar V."/>
            <person name="Deegan J."/>
            <person name="Clutterbuck J."/>
            <person name="Andersen M.R."/>
            <person name="Archer D."/>
            <person name="Bencina M."/>
            <person name="Braus G."/>
            <person name="Coutinho P."/>
            <person name="von Dohren H."/>
            <person name="Doonan J."/>
            <person name="Driessen A.J."/>
            <person name="Durek P."/>
            <person name="Espeso E."/>
            <person name="Fekete E."/>
            <person name="Flipphi M."/>
            <person name="Estrada C.G."/>
            <person name="Geysens S."/>
            <person name="Goldman G."/>
            <person name="de Groot P.W."/>
            <person name="Hansen K."/>
            <person name="Harris S.D."/>
            <person name="Heinekamp T."/>
            <person name="Helmstaedt K."/>
            <person name="Henrissat B."/>
            <person name="Hofmann G."/>
            <person name="Homan T."/>
            <person name="Horio T."/>
            <person name="Horiuchi H."/>
            <person name="James S."/>
            <person name="Jones M."/>
            <person name="Karaffa L."/>
            <person name="Karanyi Z."/>
            <person name="Kato M."/>
            <person name="Keller N."/>
            <person name="Kelly D.E."/>
            <person name="Kiel J.A."/>
            <person name="Kim J.M."/>
            <person name="van der Klei I.J."/>
            <person name="Klis F.M."/>
            <person name="Kovalchuk A."/>
            <person name="Krasevec N."/>
            <person name="Kubicek C.P."/>
            <person name="Liu B."/>
            <person name="Maccabe A."/>
            <person name="Meyer V."/>
            <person name="Mirabito P."/>
            <person name="Miskei M."/>
            <person name="Mos M."/>
            <person name="Mullins J."/>
            <person name="Nelson D.R."/>
            <person name="Nielsen J."/>
            <person name="Oakley B.R."/>
            <person name="Osmani S.A."/>
            <person name="Pakula T."/>
            <person name="Paszewski A."/>
            <person name="Paulsen I."/>
            <person name="Pilsyk S."/>
            <person name="Pocsi I."/>
            <person name="Punt P.J."/>
            <person name="Ram A.F."/>
            <person name="Ren Q."/>
            <person name="Robellet X."/>
            <person name="Robson G."/>
            <person name="Seiboth B."/>
            <person name="van Solingen P."/>
            <person name="Specht T."/>
            <person name="Sun J."/>
            <person name="Taheri-Talesh N."/>
            <person name="Takeshita N."/>
            <person name="Ussery D."/>
            <person name="vanKuyk P.A."/>
            <person name="Visser H."/>
            <person name="van de Vondervoort P.J."/>
            <person name="de Vries R.P."/>
            <person name="Walton J."/>
            <person name="Xiang X."/>
            <person name="Xiong Y."/>
            <person name="Zeng A.P."/>
            <person name="Brandt B.W."/>
            <person name="Cornell M.J."/>
            <person name="van den Hondel C.A."/>
            <person name="Visser J."/>
            <person name="Oliver S.G."/>
            <person name="Turner G."/>
        </authorList>
    </citation>
    <scope>GENOME REANNOTATION</scope>
    <source>
        <strain evidence="3">FGSC A4 / ATCC 38163 / CBS 112.46 / NRRL 194 / M139</strain>
    </source>
</reference>
<keyword evidence="1" id="KW-1133">Transmembrane helix</keyword>
<evidence type="ECO:0000313" key="3">
    <source>
        <dbReference type="Proteomes" id="UP000000560"/>
    </source>
</evidence>
<dbReference type="HOGENOM" id="CLU_2372794_0_0_1"/>
<dbReference type="Proteomes" id="UP000000560">
    <property type="component" value="Chromosome VIII"/>
</dbReference>
<dbReference type="KEGG" id="ani:ANIA_11654"/>
<dbReference type="AlphaFoldDB" id="C8VQC6"/>
<evidence type="ECO:0000256" key="1">
    <source>
        <dbReference type="SAM" id="Phobius"/>
    </source>
</evidence>
<keyword evidence="3" id="KW-1185">Reference proteome</keyword>
<organism evidence="2 3">
    <name type="scientific">Emericella nidulans (strain FGSC A4 / ATCC 38163 / CBS 112.46 / NRRL 194 / M139)</name>
    <name type="common">Aspergillus nidulans</name>
    <dbReference type="NCBI Taxonomy" id="227321"/>
    <lineage>
        <taxon>Eukaryota</taxon>
        <taxon>Fungi</taxon>
        <taxon>Dikarya</taxon>
        <taxon>Ascomycota</taxon>
        <taxon>Pezizomycotina</taxon>
        <taxon>Eurotiomycetes</taxon>
        <taxon>Eurotiomycetidae</taxon>
        <taxon>Eurotiales</taxon>
        <taxon>Aspergillaceae</taxon>
        <taxon>Aspergillus</taxon>
        <taxon>Aspergillus subgen. Nidulantes</taxon>
    </lineage>
</organism>
<feature type="transmembrane region" description="Helical" evidence="1">
    <location>
        <begin position="25"/>
        <end position="46"/>
    </location>
</feature>
<gene>
    <name evidence="2" type="ORF">ANIA_11654</name>
</gene>
<keyword evidence="1" id="KW-0812">Transmembrane</keyword>
<reference evidence="3" key="1">
    <citation type="journal article" date="2005" name="Nature">
        <title>Sequencing of Aspergillus nidulans and comparative analysis with A. fumigatus and A. oryzae.</title>
        <authorList>
            <person name="Galagan J.E."/>
            <person name="Calvo S.E."/>
            <person name="Cuomo C."/>
            <person name="Ma L.J."/>
            <person name="Wortman J.R."/>
            <person name="Batzoglou S."/>
            <person name="Lee S.I."/>
            <person name="Basturkmen M."/>
            <person name="Spevak C.C."/>
            <person name="Clutterbuck J."/>
            <person name="Kapitonov V."/>
            <person name="Jurka J."/>
            <person name="Scazzocchio C."/>
            <person name="Farman M."/>
            <person name="Butler J."/>
            <person name="Purcell S."/>
            <person name="Harris S."/>
            <person name="Braus G.H."/>
            <person name="Draht O."/>
            <person name="Busch S."/>
            <person name="D'Enfert C."/>
            <person name="Bouchier C."/>
            <person name="Goldman G.H."/>
            <person name="Bell-Pedersen D."/>
            <person name="Griffiths-Jones S."/>
            <person name="Doonan J.H."/>
            <person name="Yu J."/>
            <person name="Vienken K."/>
            <person name="Pain A."/>
            <person name="Freitag M."/>
            <person name="Selker E.U."/>
            <person name="Archer D.B."/>
            <person name="Penalva M.A."/>
            <person name="Oakley B.R."/>
            <person name="Momany M."/>
            <person name="Tanaka T."/>
            <person name="Kumagai T."/>
            <person name="Asai K."/>
            <person name="Machida M."/>
            <person name="Nierman W.C."/>
            <person name="Denning D.W."/>
            <person name="Caddick M."/>
            <person name="Hynes M."/>
            <person name="Paoletti M."/>
            <person name="Fischer R."/>
            <person name="Miller B."/>
            <person name="Dyer P."/>
            <person name="Sachs M.S."/>
            <person name="Osmani S.A."/>
            <person name="Birren B.W."/>
        </authorList>
    </citation>
    <scope>NUCLEOTIDE SEQUENCE [LARGE SCALE GENOMIC DNA]</scope>
    <source>
        <strain evidence="3">FGSC A4 / ATCC 38163 / CBS 112.46 / NRRL 194 / M139</strain>
    </source>
</reference>
<dbReference type="InParanoid" id="C8VQC6"/>